<dbReference type="AlphaFoldDB" id="A0A7S7M0J1"/>
<name>A0A7S7M0J1_9BACT</name>
<evidence type="ECO:0000313" key="2">
    <source>
        <dbReference type="Proteomes" id="UP000593836"/>
    </source>
</evidence>
<accession>A0A7S7M0J1</accession>
<dbReference type="KEGG" id="smas:HUE87_00710"/>
<protein>
    <submittedName>
        <fullName evidence="1">Alpha/beta hydrolase</fullName>
    </submittedName>
</protein>
<dbReference type="InterPro" id="IPR029058">
    <property type="entry name" value="AB_hydrolase_fold"/>
</dbReference>
<dbReference type="Proteomes" id="UP000593836">
    <property type="component" value="Chromosome"/>
</dbReference>
<dbReference type="InterPro" id="IPR010662">
    <property type="entry name" value="RBBP9/YdeN"/>
</dbReference>
<keyword evidence="1" id="KW-0378">Hydrolase</keyword>
<dbReference type="Gene3D" id="3.40.50.1820">
    <property type="entry name" value="alpha/beta hydrolase"/>
    <property type="match status" value="1"/>
</dbReference>
<proteinExistence type="predicted"/>
<evidence type="ECO:0000313" key="1">
    <source>
        <dbReference type="EMBL" id="QOY54804.1"/>
    </source>
</evidence>
<dbReference type="SUPFAM" id="SSF53474">
    <property type="entry name" value="alpha/beta-Hydrolases"/>
    <property type="match status" value="1"/>
</dbReference>
<dbReference type="Pfam" id="PF06821">
    <property type="entry name" value="Ser_hydrolase"/>
    <property type="match status" value="1"/>
</dbReference>
<organism evidence="1 2">
    <name type="scientific">Candidatus Sulfurimonas marisnigri</name>
    <dbReference type="NCBI Taxonomy" id="2740405"/>
    <lineage>
        <taxon>Bacteria</taxon>
        <taxon>Pseudomonadati</taxon>
        <taxon>Campylobacterota</taxon>
        <taxon>Epsilonproteobacteria</taxon>
        <taxon>Campylobacterales</taxon>
        <taxon>Sulfurimonadaceae</taxon>
        <taxon>Sulfurimonas</taxon>
    </lineage>
</organism>
<sequence length="177" mass="20383">MSKKVLLIHGWGGSDFPHWQSWLASEIAKNYGKVSFLRFSNIDFPNKNDWEQELKTELEEFKPDIVICHSIANILWFHISNDLHVEKIEKLYIVAPPSLKCDIKELKSFFPCEIPTNLHAKESLLITSTDDPYMTLDEAKALQRALDIPMKVLDASGHINADSGFGEWPWMLEEINK</sequence>
<dbReference type="RefSeq" id="WP_194366848.1">
    <property type="nucleotide sequence ID" value="NZ_CP054493.1"/>
</dbReference>
<dbReference type="EMBL" id="CP054493">
    <property type="protein sequence ID" value="QOY54804.1"/>
    <property type="molecule type" value="Genomic_DNA"/>
</dbReference>
<dbReference type="GO" id="GO:0016787">
    <property type="term" value="F:hydrolase activity"/>
    <property type="evidence" value="ECO:0007669"/>
    <property type="project" value="UniProtKB-KW"/>
</dbReference>
<gene>
    <name evidence="1" type="ORF">HUE87_00710</name>
</gene>
<reference evidence="1 2" key="1">
    <citation type="submission" date="2020-05" db="EMBL/GenBank/DDBJ databases">
        <title>Sulfurimonas marisnigri, sp. nov., and Sulfurimonas baltica, sp. nov., manganese oxide reducing chemolithoautotrophs of the class Epsilonproteobacteria isolated from the pelagic redoxclines of the Black and Baltic Seas and emended description of the genus Sulfurimonas.</title>
        <authorList>
            <person name="Henkel J.V."/>
            <person name="Laudan C."/>
            <person name="Werner J."/>
            <person name="Neu T."/>
            <person name="Plewe S."/>
            <person name="Sproer C."/>
            <person name="Bunk B."/>
            <person name="Schulz-Vogt H.N."/>
        </authorList>
    </citation>
    <scope>NUCLEOTIDE SEQUENCE [LARGE SCALE GENOMIC DNA]</scope>
    <source>
        <strain evidence="1 2">SoZ1</strain>
    </source>
</reference>
<keyword evidence="2" id="KW-1185">Reference proteome</keyword>